<protein>
    <recommendedName>
        <fullName evidence="9">Sec-independent protein translocase protein TatB homolog</fullName>
    </recommendedName>
</protein>
<evidence type="ECO:0000256" key="4">
    <source>
        <dbReference type="ARBA" id="ARBA00022692"/>
    </source>
</evidence>
<dbReference type="Pfam" id="PF02416">
    <property type="entry name" value="TatA_B_E"/>
    <property type="match status" value="1"/>
</dbReference>
<dbReference type="PRINTS" id="PR01506">
    <property type="entry name" value="TATBPROTEIN"/>
</dbReference>
<comment type="similarity">
    <text evidence="9">Belongs to the TatB family.</text>
</comment>
<organism evidence="11 12">
    <name type="scientific">Sulfurimonas lithotrophica</name>
    <dbReference type="NCBI Taxonomy" id="2590022"/>
    <lineage>
        <taxon>Bacteria</taxon>
        <taxon>Pseudomonadati</taxon>
        <taxon>Campylobacterota</taxon>
        <taxon>Epsilonproteobacteria</taxon>
        <taxon>Campylobacterales</taxon>
        <taxon>Sulfurimonadaceae</taxon>
        <taxon>Sulfurimonas</taxon>
    </lineage>
</organism>
<dbReference type="InterPro" id="IPR003369">
    <property type="entry name" value="TatA/B/E"/>
</dbReference>
<comment type="subcellular location">
    <subcellularLocation>
        <location evidence="9">Cell membrane</location>
        <topology evidence="9">Single-pass membrane protein</topology>
    </subcellularLocation>
    <subcellularLocation>
        <location evidence="1">Membrane</location>
        <topology evidence="1">Single-pass membrane protein</topology>
    </subcellularLocation>
</comment>
<keyword evidence="7 9" id="KW-0811">Translocation</keyword>
<keyword evidence="8 9" id="KW-0472">Membrane</keyword>
<evidence type="ECO:0000256" key="3">
    <source>
        <dbReference type="ARBA" id="ARBA00022475"/>
    </source>
</evidence>
<dbReference type="PANTHER" id="PTHR33162:SF1">
    <property type="entry name" value="SEC-INDEPENDENT PROTEIN TRANSLOCASE PROTEIN TATA, CHLOROPLASTIC"/>
    <property type="match status" value="1"/>
</dbReference>
<dbReference type="GO" id="GO:0008320">
    <property type="term" value="F:protein transmembrane transporter activity"/>
    <property type="evidence" value="ECO:0007669"/>
    <property type="project" value="UniProtKB-UniRule"/>
</dbReference>
<dbReference type="AlphaFoldDB" id="A0A5P8NYP8"/>
<name>A0A5P8NYP8_9BACT</name>
<dbReference type="EMBL" id="CP043617">
    <property type="protein sequence ID" value="QFR48565.1"/>
    <property type="molecule type" value="Genomic_DNA"/>
</dbReference>
<sequence>MFGMGFTEILIISVIAILFLGPDKLPSAMVEVAKFFRNAKKTINNVRDSLEEEMNVKDIKEEALAYKKELLKASNELESVTDTSKIGTTLSNLSDDILGDDEDDKTKKEPKKSVKAEKVTFDKKKKKKIEEDNDV</sequence>
<dbReference type="HAMAP" id="MF_00237">
    <property type="entry name" value="TatB"/>
    <property type="match status" value="1"/>
</dbReference>
<reference evidence="11 12" key="1">
    <citation type="submission" date="2019-09" db="EMBL/GenBank/DDBJ databases">
        <title>Sulfurimonas gotlandica sp. nov., a chemoautotrophic and psychrotolerant epsilonproteobacterium isolated from a pelagic redoxcline, and an emended description of the genus Sulfurimonas.</title>
        <authorList>
            <person name="Wang S."/>
            <person name="Jiang L."/>
            <person name="Shao S."/>
        </authorList>
    </citation>
    <scope>NUCLEOTIDE SEQUENCE [LARGE SCALE GENOMIC DNA]</scope>
    <source>
        <strain evidence="11 12">GYSZ_1</strain>
    </source>
</reference>
<feature type="compositionally biased region" description="Basic and acidic residues" evidence="10">
    <location>
        <begin position="104"/>
        <end position="122"/>
    </location>
</feature>
<keyword evidence="2 9" id="KW-0813">Transport</keyword>
<evidence type="ECO:0000256" key="6">
    <source>
        <dbReference type="ARBA" id="ARBA00022989"/>
    </source>
</evidence>
<dbReference type="PANTHER" id="PTHR33162">
    <property type="entry name" value="SEC-INDEPENDENT PROTEIN TRANSLOCASE PROTEIN TATA, CHLOROPLASTIC"/>
    <property type="match status" value="1"/>
</dbReference>
<evidence type="ECO:0000256" key="1">
    <source>
        <dbReference type="ARBA" id="ARBA00004167"/>
    </source>
</evidence>
<dbReference type="KEGG" id="sulg:FJR48_02010"/>
<dbReference type="Proteomes" id="UP000326944">
    <property type="component" value="Chromosome"/>
</dbReference>
<dbReference type="InterPro" id="IPR018448">
    <property type="entry name" value="TatB"/>
</dbReference>
<evidence type="ECO:0000313" key="12">
    <source>
        <dbReference type="Proteomes" id="UP000326944"/>
    </source>
</evidence>
<dbReference type="RefSeq" id="WP_152306508.1">
    <property type="nucleotide sequence ID" value="NZ_CP043617.1"/>
</dbReference>
<evidence type="ECO:0000313" key="11">
    <source>
        <dbReference type="EMBL" id="QFR48565.1"/>
    </source>
</evidence>
<dbReference type="OrthoDB" id="5373084at2"/>
<evidence type="ECO:0000256" key="2">
    <source>
        <dbReference type="ARBA" id="ARBA00022448"/>
    </source>
</evidence>
<keyword evidence="4 9" id="KW-0812">Transmembrane</keyword>
<dbReference type="NCBIfam" id="TIGR01410">
    <property type="entry name" value="tatB"/>
    <property type="match status" value="1"/>
</dbReference>
<evidence type="ECO:0000256" key="10">
    <source>
        <dbReference type="SAM" id="MobiDB-lite"/>
    </source>
</evidence>
<dbReference type="GO" id="GO:0033281">
    <property type="term" value="C:TAT protein transport complex"/>
    <property type="evidence" value="ECO:0007669"/>
    <property type="project" value="UniProtKB-UniRule"/>
</dbReference>
<keyword evidence="3 9" id="KW-1003">Cell membrane</keyword>
<feature type="region of interest" description="Disordered" evidence="10">
    <location>
        <begin position="87"/>
        <end position="135"/>
    </location>
</feature>
<accession>A0A5P8NYP8</accession>
<evidence type="ECO:0000256" key="9">
    <source>
        <dbReference type="HAMAP-Rule" id="MF_00237"/>
    </source>
</evidence>
<dbReference type="GO" id="GO:0043953">
    <property type="term" value="P:protein transport by the Tat complex"/>
    <property type="evidence" value="ECO:0007669"/>
    <property type="project" value="UniProtKB-UniRule"/>
</dbReference>
<evidence type="ECO:0000256" key="5">
    <source>
        <dbReference type="ARBA" id="ARBA00022927"/>
    </source>
</evidence>
<proteinExistence type="inferred from homology"/>
<evidence type="ECO:0000256" key="7">
    <source>
        <dbReference type="ARBA" id="ARBA00023010"/>
    </source>
</evidence>
<evidence type="ECO:0000256" key="8">
    <source>
        <dbReference type="ARBA" id="ARBA00023136"/>
    </source>
</evidence>
<gene>
    <name evidence="11" type="primary">tatB</name>
    <name evidence="11" type="ORF">FJR48_02010</name>
</gene>
<dbReference type="Gene3D" id="1.20.5.3310">
    <property type="match status" value="1"/>
</dbReference>
<keyword evidence="5 9" id="KW-0653">Protein transport</keyword>
<keyword evidence="12" id="KW-1185">Reference proteome</keyword>
<keyword evidence="6 9" id="KW-1133">Transmembrane helix</keyword>